<evidence type="ECO:0000259" key="2">
    <source>
        <dbReference type="SMART" id="SM00507"/>
    </source>
</evidence>
<evidence type="ECO:0000313" key="4">
    <source>
        <dbReference type="Proteomes" id="UP000523863"/>
    </source>
</evidence>
<protein>
    <recommendedName>
        <fullName evidence="2">HNH nuclease domain-containing protein</fullName>
    </recommendedName>
</protein>
<name>A0A7W8YAR8_9MICC</name>
<evidence type="ECO:0000256" key="1">
    <source>
        <dbReference type="SAM" id="MobiDB-lite"/>
    </source>
</evidence>
<accession>A0A7W8YAR8</accession>
<dbReference type="Gene3D" id="1.10.30.50">
    <property type="match status" value="1"/>
</dbReference>
<dbReference type="Pfam" id="PF02720">
    <property type="entry name" value="DUF222"/>
    <property type="match status" value="1"/>
</dbReference>
<proteinExistence type="predicted"/>
<keyword evidence="4" id="KW-1185">Reference proteome</keyword>
<comment type="caution">
    <text evidence="3">The sequence shown here is derived from an EMBL/GenBank/DDBJ whole genome shotgun (WGS) entry which is preliminary data.</text>
</comment>
<feature type="region of interest" description="Disordered" evidence="1">
    <location>
        <begin position="270"/>
        <end position="315"/>
    </location>
</feature>
<dbReference type="AlphaFoldDB" id="A0A7W8YAR8"/>
<reference evidence="3 4" key="1">
    <citation type="submission" date="2020-08" db="EMBL/GenBank/DDBJ databases">
        <title>Sequencing the genomes of 1000 actinobacteria strains.</title>
        <authorList>
            <person name="Klenk H.-P."/>
        </authorList>
    </citation>
    <scope>NUCLEOTIDE SEQUENCE [LARGE SCALE GENOMIC DNA]</scope>
    <source>
        <strain evidence="3 4">DSM 23694</strain>
    </source>
</reference>
<dbReference type="SMART" id="SM00507">
    <property type="entry name" value="HNHc"/>
    <property type="match status" value="1"/>
</dbReference>
<dbReference type="RefSeq" id="WP_183641404.1">
    <property type="nucleotide sequence ID" value="NZ_JACHBL010000001.1"/>
</dbReference>
<dbReference type="InterPro" id="IPR003870">
    <property type="entry name" value="DUF222"/>
</dbReference>
<gene>
    <name evidence="3" type="ORF">BKA12_001141</name>
</gene>
<dbReference type="Proteomes" id="UP000523863">
    <property type="component" value="Unassembled WGS sequence"/>
</dbReference>
<evidence type="ECO:0000313" key="3">
    <source>
        <dbReference type="EMBL" id="MBB5598061.1"/>
    </source>
</evidence>
<feature type="domain" description="HNH nuclease" evidence="2">
    <location>
        <begin position="412"/>
        <end position="464"/>
    </location>
</feature>
<feature type="compositionally biased region" description="Basic and acidic residues" evidence="1">
    <location>
        <begin position="298"/>
        <end position="310"/>
    </location>
</feature>
<dbReference type="EMBL" id="JACHBL010000001">
    <property type="protein sequence ID" value="MBB5598061.1"/>
    <property type="molecule type" value="Genomic_DNA"/>
</dbReference>
<dbReference type="CDD" id="cd00085">
    <property type="entry name" value="HNHc"/>
    <property type="match status" value="1"/>
</dbReference>
<sequence>MTTGTTLDTAPGGVFADAGTGSEGLDRYRFIHDAVRSAMDSLMNESMSRATWKECALLIEQISHQIARGQVHAADQFVDIATQEAAAGIGSRLRTKSPEEELAAHLGVSKSEIRRRLGVAEGLRDRLDGYGESVGSRLPLVADVFMNGDMSLLAASTMVREINKAATVADGVEGVDVEATREGMEAALVGAHKTGGCPLVNTVAKNWLNRLNTPDMKPTEEIKRQFQGLHWLGRKYGLNHGEFYLDDEQWATLMAGSSFEANPRIKSNFDSEGAVVDPDSDSLAGADRDAEGASDACFRGDEDVPEDLKDRRTRPQKLADGLVRSVKVALESAKLPLNGGLRPQVMVAIDLDTLQGRLAAEGTFLSHSAQLGPVDPGMIRQLACNAQLLPVMLNGEGKVLDVGEPKRLFTTQQRRILYARDLGCTAPGCTVPADGCDAHHVLEWSKGGPTTIDNGALVCHHHHQLVHESDWIINIAQGVPYWIPPKSVDPEQKPLRNQHFRHGLNS</sequence>
<organism evidence="3 4">
    <name type="scientific">Neomicrococcus lactis</name>
    <dbReference type="NCBI Taxonomy" id="732241"/>
    <lineage>
        <taxon>Bacteria</taxon>
        <taxon>Bacillati</taxon>
        <taxon>Actinomycetota</taxon>
        <taxon>Actinomycetes</taxon>
        <taxon>Micrococcales</taxon>
        <taxon>Micrococcaceae</taxon>
        <taxon>Neomicrococcus</taxon>
    </lineage>
</organism>
<dbReference type="InterPro" id="IPR003615">
    <property type="entry name" value="HNH_nuc"/>
</dbReference>